<dbReference type="RefSeq" id="WP_179462682.1">
    <property type="nucleotide sequence ID" value="NZ_JACBZX010000001.1"/>
</dbReference>
<dbReference type="PROSITE" id="PS51186">
    <property type="entry name" value="GNAT"/>
    <property type="match status" value="1"/>
</dbReference>
<name>A0A852X341_9MICO</name>
<dbReference type="GO" id="GO:0005840">
    <property type="term" value="C:ribosome"/>
    <property type="evidence" value="ECO:0007669"/>
    <property type="project" value="UniProtKB-KW"/>
</dbReference>
<keyword evidence="2" id="KW-0012">Acyltransferase</keyword>
<evidence type="ECO:0000256" key="2">
    <source>
        <dbReference type="ARBA" id="ARBA00023315"/>
    </source>
</evidence>
<dbReference type="InterPro" id="IPR000182">
    <property type="entry name" value="GNAT_dom"/>
</dbReference>
<gene>
    <name evidence="4" type="ORF">BJY28_001758</name>
</gene>
<keyword evidence="4" id="KW-0689">Ribosomal protein</keyword>
<dbReference type="Proteomes" id="UP000592181">
    <property type="component" value="Unassembled WGS sequence"/>
</dbReference>
<dbReference type="Pfam" id="PF00583">
    <property type="entry name" value="Acetyltransf_1"/>
    <property type="match status" value="1"/>
</dbReference>
<dbReference type="PANTHER" id="PTHR43877:SF2">
    <property type="entry name" value="AMINOALKYLPHOSPHONATE N-ACETYLTRANSFERASE-RELATED"/>
    <property type="match status" value="1"/>
</dbReference>
<protein>
    <submittedName>
        <fullName evidence="4">Ribosomal protein S18 acetylase RimI-like enzyme</fullName>
    </submittedName>
</protein>
<dbReference type="CDD" id="cd04301">
    <property type="entry name" value="NAT_SF"/>
    <property type="match status" value="1"/>
</dbReference>
<dbReference type="EMBL" id="JACBZX010000001">
    <property type="protein sequence ID" value="NYG37289.1"/>
    <property type="molecule type" value="Genomic_DNA"/>
</dbReference>
<comment type="caution">
    <text evidence="4">The sequence shown here is derived from an EMBL/GenBank/DDBJ whole genome shotgun (WGS) entry which is preliminary data.</text>
</comment>
<reference evidence="4 5" key="1">
    <citation type="submission" date="2020-07" db="EMBL/GenBank/DDBJ databases">
        <title>Sequencing the genomes of 1000 actinobacteria strains.</title>
        <authorList>
            <person name="Klenk H.-P."/>
        </authorList>
    </citation>
    <scope>NUCLEOTIDE SEQUENCE [LARGE SCALE GENOMIC DNA]</scope>
    <source>
        <strain evidence="4 5">DSM 24723</strain>
    </source>
</reference>
<dbReference type="AlphaFoldDB" id="A0A852X341"/>
<evidence type="ECO:0000256" key="1">
    <source>
        <dbReference type="ARBA" id="ARBA00022679"/>
    </source>
</evidence>
<evidence type="ECO:0000259" key="3">
    <source>
        <dbReference type="PROSITE" id="PS51186"/>
    </source>
</evidence>
<dbReference type="SUPFAM" id="SSF55729">
    <property type="entry name" value="Acyl-CoA N-acyltransferases (Nat)"/>
    <property type="match status" value="1"/>
</dbReference>
<accession>A0A852X341</accession>
<keyword evidence="1" id="KW-0808">Transferase</keyword>
<evidence type="ECO:0000313" key="5">
    <source>
        <dbReference type="Proteomes" id="UP000592181"/>
    </source>
</evidence>
<evidence type="ECO:0000313" key="4">
    <source>
        <dbReference type="EMBL" id="NYG37289.1"/>
    </source>
</evidence>
<proteinExistence type="predicted"/>
<dbReference type="InterPro" id="IPR050832">
    <property type="entry name" value="Bact_Acetyltransf"/>
</dbReference>
<feature type="domain" description="N-acetyltransferase" evidence="3">
    <location>
        <begin position="222"/>
        <end position="349"/>
    </location>
</feature>
<dbReference type="InterPro" id="IPR056935">
    <property type="entry name" value="Rv0428c-like_C"/>
</dbReference>
<organism evidence="4 5">
    <name type="scientific">Janibacter alkaliphilus</name>
    <dbReference type="NCBI Taxonomy" id="1069963"/>
    <lineage>
        <taxon>Bacteria</taxon>
        <taxon>Bacillati</taxon>
        <taxon>Actinomycetota</taxon>
        <taxon>Actinomycetes</taxon>
        <taxon>Micrococcales</taxon>
        <taxon>Intrasporangiaceae</taxon>
        <taxon>Janibacter</taxon>
    </lineage>
</organism>
<keyword evidence="4" id="KW-0687">Ribonucleoprotein</keyword>
<keyword evidence="5" id="KW-1185">Reference proteome</keyword>
<sequence length="349" mass="36802">MSDAKVRFALGTRMAVRARIVPPPEHGPRLTDTVGEVVAVDEASVTLESRRGPVVLSRSEIVAAKVVPPRPVRRGAPHRAVGVADLHRVMTEGNPPLERAWIGDPGRGWLLRAAGGYTGRANSLLPLGDPGVPLPEAVEMAAGWHRERGLRPLVMLPGPPGSAEVAVAADPLGAELLRRGYTPFGPPVLVLTGESAEVAGTEVTGAEVAGAAPAETTGPGQVVVREQPTEGWWAACGPAVAAHGDVARRVVTGPADQRFLSVEDGPEVLGVVRVPVNDGWAGIFGLSVPMPHRRLGIGRRLSVAAARVAHEAGVRSLYLQVESTNEAALTLYRDLGLRPHHAYQYLRLP</sequence>
<dbReference type="PANTHER" id="PTHR43877">
    <property type="entry name" value="AMINOALKYLPHOSPHONATE N-ACETYLTRANSFERASE-RELATED-RELATED"/>
    <property type="match status" value="1"/>
</dbReference>
<dbReference type="GO" id="GO:0016747">
    <property type="term" value="F:acyltransferase activity, transferring groups other than amino-acyl groups"/>
    <property type="evidence" value="ECO:0007669"/>
    <property type="project" value="InterPro"/>
</dbReference>
<dbReference type="Gene3D" id="3.40.630.30">
    <property type="match status" value="1"/>
</dbReference>
<dbReference type="InterPro" id="IPR016181">
    <property type="entry name" value="Acyl_CoA_acyltransferase"/>
</dbReference>
<dbReference type="Pfam" id="PF24553">
    <property type="entry name" value="Rv0428c_C"/>
    <property type="match status" value="1"/>
</dbReference>